<accession>A0A813DTQ3</accession>
<reference evidence="1" key="1">
    <citation type="submission" date="2021-02" db="EMBL/GenBank/DDBJ databases">
        <authorList>
            <person name="Dougan E. K."/>
            <person name="Rhodes N."/>
            <person name="Thang M."/>
            <person name="Chan C."/>
        </authorList>
    </citation>
    <scope>NUCLEOTIDE SEQUENCE</scope>
</reference>
<keyword evidence="2" id="KW-1185">Reference proteome</keyword>
<dbReference type="EMBL" id="CAJNNV010003337">
    <property type="protein sequence ID" value="CAE8588807.1"/>
    <property type="molecule type" value="Genomic_DNA"/>
</dbReference>
<feature type="non-terminal residue" evidence="1">
    <location>
        <position position="1"/>
    </location>
</feature>
<proteinExistence type="predicted"/>
<dbReference type="Proteomes" id="UP000654075">
    <property type="component" value="Unassembled WGS sequence"/>
</dbReference>
<sequence>ALLLAASRRICRVSPLPGHWCRTLTCSAQGQLLGETQRLWPRATRACGLEAWPLALLNPPALPPVSGSVAAAAAVVEQTVTETIASASAAASAVSELFGGWADFLRPRRFSMRLDVKMKRGAAPYPRNPNRKKPIPKVQGIIRKFLD</sequence>
<name>A0A813DTQ3_POLGL</name>
<evidence type="ECO:0000313" key="2">
    <source>
        <dbReference type="Proteomes" id="UP000654075"/>
    </source>
</evidence>
<dbReference type="AlphaFoldDB" id="A0A813DTQ3"/>
<protein>
    <submittedName>
        <fullName evidence="1">Uncharacterized protein</fullName>
    </submittedName>
</protein>
<gene>
    <name evidence="1" type="ORF">PGLA1383_LOCUS7592</name>
</gene>
<comment type="caution">
    <text evidence="1">The sequence shown here is derived from an EMBL/GenBank/DDBJ whole genome shotgun (WGS) entry which is preliminary data.</text>
</comment>
<organism evidence="1 2">
    <name type="scientific">Polarella glacialis</name>
    <name type="common">Dinoflagellate</name>
    <dbReference type="NCBI Taxonomy" id="89957"/>
    <lineage>
        <taxon>Eukaryota</taxon>
        <taxon>Sar</taxon>
        <taxon>Alveolata</taxon>
        <taxon>Dinophyceae</taxon>
        <taxon>Suessiales</taxon>
        <taxon>Suessiaceae</taxon>
        <taxon>Polarella</taxon>
    </lineage>
</organism>
<evidence type="ECO:0000313" key="1">
    <source>
        <dbReference type="EMBL" id="CAE8588807.1"/>
    </source>
</evidence>